<gene>
    <name evidence="1" type="ORF">A9A72_120211</name>
</gene>
<reference evidence="1 2" key="1">
    <citation type="submission" date="2019-07" db="EMBL/GenBank/DDBJ databases">
        <title>Deep subsurface shale carbon reservoir microbial communities from Ohio and West Virginia, USA.</title>
        <authorList>
            <person name="Wrighton K."/>
        </authorList>
    </citation>
    <scope>NUCLEOTIDE SEQUENCE [LARGE SCALE GENOMIC DNA]</scope>
    <source>
        <strain evidence="1 2">NP_8Ht</strain>
    </source>
</reference>
<dbReference type="RefSeq" id="WP_102837769.1">
    <property type="nucleotide sequence ID" value="NZ_JAMOIF010000010.1"/>
</dbReference>
<evidence type="ECO:0000313" key="1">
    <source>
        <dbReference type="EMBL" id="TYP66886.1"/>
    </source>
</evidence>
<dbReference type="OrthoDB" id="461507at2"/>
<sequence>MNKSTKLAVGGSLLALMLGVGGCTIEKEESGQLPDVDVQGGNMPEYDVKDADVDVGIKERSVPLPNVDVETER</sequence>
<evidence type="ECO:0000313" key="2">
    <source>
        <dbReference type="Proteomes" id="UP000324282"/>
    </source>
</evidence>
<dbReference type="Proteomes" id="UP000324282">
    <property type="component" value="Unassembled WGS sequence"/>
</dbReference>
<accession>A0A5S5BKR4</accession>
<comment type="caution">
    <text evidence="1">The sequence shown here is derived from an EMBL/GenBank/DDBJ whole genome shotgun (WGS) entry which is preliminary data.</text>
</comment>
<proteinExistence type="predicted"/>
<dbReference type="AlphaFoldDB" id="A0A5S5BKR4"/>
<organism evidence="1 2">
    <name type="scientific">Stutzerimonas stutzeri</name>
    <name type="common">Pseudomonas stutzeri</name>
    <dbReference type="NCBI Taxonomy" id="316"/>
    <lineage>
        <taxon>Bacteria</taxon>
        <taxon>Pseudomonadati</taxon>
        <taxon>Pseudomonadota</taxon>
        <taxon>Gammaproteobacteria</taxon>
        <taxon>Pseudomonadales</taxon>
        <taxon>Pseudomonadaceae</taxon>
        <taxon>Stutzerimonas</taxon>
    </lineage>
</organism>
<dbReference type="EMBL" id="VNHQ01000010">
    <property type="protein sequence ID" value="TYP66886.1"/>
    <property type="molecule type" value="Genomic_DNA"/>
</dbReference>
<dbReference type="PROSITE" id="PS51257">
    <property type="entry name" value="PROKAR_LIPOPROTEIN"/>
    <property type="match status" value="1"/>
</dbReference>
<name>A0A5S5BKR4_STUST</name>
<protein>
    <submittedName>
        <fullName evidence="1">Uncharacterized protein</fullName>
    </submittedName>
</protein>